<dbReference type="SUPFAM" id="SSF48179">
    <property type="entry name" value="6-phosphogluconate dehydrogenase C-terminal domain-like"/>
    <property type="match status" value="1"/>
</dbReference>
<feature type="binding site" evidence="11">
    <location>
        <begin position="256"/>
        <end position="260"/>
    </location>
    <ligand>
        <name>substrate</name>
    </ligand>
</feature>
<evidence type="ECO:0000256" key="5">
    <source>
        <dbReference type="ARBA" id="ARBA00023002"/>
    </source>
</evidence>
<evidence type="ECO:0000256" key="11">
    <source>
        <dbReference type="PIRSR" id="PIRSR500134-2"/>
    </source>
</evidence>
<dbReference type="RefSeq" id="WP_349351034.1">
    <property type="nucleotide sequence ID" value="NZ_CP157804.1"/>
</dbReference>
<dbReference type="SUPFAM" id="SSF52413">
    <property type="entry name" value="UDP-glucose/GDP-mannose dehydrogenase C-terminal domain"/>
    <property type="match status" value="1"/>
</dbReference>
<feature type="binding site" evidence="11">
    <location>
        <begin position="155"/>
        <end position="158"/>
    </location>
    <ligand>
        <name>substrate</name>
    </ligand>
</feature>
<dbReference type="InterPro" id="IPR014026">
    <property type="entry name" value="UDP-Glc/GDP-Man_DH_dimer"/>
</dbReference>
<dbReference type="Pfam" id="PF03721">
    <property type="entry name" value="UDPG_MGDP_dh_N"/>
    <property type="match status" value="1"/>
</dbReference>
<protein>
    <recommendedName>
        <fullName evidence="4 9">UDP-glucose 6-dehydrogenase</fullName>
        <ecNumber evidence="3 9">1.1.1.22</ecNumber>
    </recommendedName>
</protein>
<dbReference type="GO" id="GO:0003979">
    <property type="term" value="F:UDP-glucose 6-dehydrogenase activity"/>
    <property type="evidence" value="ECO:0007669"/>
    <property type="project" value="UniProtKB-EC"/>
</dbReference>
<feature type="domain" description="UDP-glucose/GDP-mannose dehydrogenase C-terminal" evidence="13">
    <location>
        <begin position="321"/>
        <end position="426"/>
    </location>
</feature>
<dbReference type="FunFam" id="1.20.5.100:FF:000001">
    <property type="entry name" value="UDP-glucose 6-dehydrogenase"/>
    <property type="match status" value="1"/>
</dbReference>
<dbReference type="Pfam" id="PF03720">
    <property type="entry name" value="UDPG_MGDP_dh_C"/>
    <property type="match status" value="1"/>
</dbReference>
<dbReference type="PIRSF" id="PIRSF500134">
    <property type="entry name" value="UDPglc_DH_bac"/>
    <property type="match status" value="1"/>
</dbReference>
<dbReference type="Gene3D" id="1.20.5.100">
    <property type="entry name" value="Cytochrome c1, transmembrane anchor, C-terminal"/>
    <property type="match status" value="1"/>
</dbReference>
<evidence type="ECO:0000256" key="6">
    <source>
        <dbReference type="ARBA" id="ARBA00023027"/>
    </source>
</evidence>
<proteinExistence type="inferred from homology"/>
<evidence type="ECO:0000256" key="3">
    <source>
        <dbReference type="ARBA" id="ARBA00012954"/>
    </source>
</evidence>
<dbReference type="InterPro" id="IPR017476">
    <property type="entry name" value="UDP-Glc/GDP-Man"/>
</dbReference>
<evidence type="ECO:0000256" key="7">
    <source>
        <dbReference type="ARBA" id="ARBA00047473"/>
    </source>
</evidence>
<evidence type="ECO:0000256" key="4">
    <source>
        <dbReference type="ARBA" id="ARBA00015132"/>
    </source>
</evidence>
<gene>
    <name evidence="14" type="ORF">ABNE31_09440</name>
</gene>
<feature type="binding site" evidence="12">
    <location>
        <position position="30"/>
    </location>
    <ligand>
        <name>NAD(+)</name>
        <dbReference type="ChEBI" id="CHEBI:57540"/>
    </ligand>
</feature>
<dbReference type="EMBL" id="CP157804">
    <property type="protein sequence ID" value="XBQ21823.1"/>
    <property type="molecule type" value="Genomic_DNA"/>
</dbReference>
<keyword evidence="5 9" id="KW-0560">Oxidoreductase</keyword>
<dbReference type="PANTHER" id="PTHR43750:SF3">
    <property type="entry name" value="UDP-GLUCOSE 6-DEHYDROGENASE TUAD"/>
    <property type="match status" value="1"/>
</dbReference>
<accession>A0AAU7MTU7</accession>
<evidence type="ECO:0000256" key="2">
    <source>
        <dbReference type="ARBA" id="ARBA00006601"/>
    </source>
</evidence>
<dbReference type="InterPro" id="IPR001732">
    <property type="entry name" value="UDP-Glc/GDP-Man_DH_N"/>
</dbReference>
<dbReference type="GO" id="GO:0051287">
    <property type="term" value="F:NAD binding"/>
    <property type="evidence" value="ECO:0007669"/>
    <property type="project" value="InterPro"/>
</dbReference>
<dbReference type="SMART" id="SM00984">
    <property type="entry name" value="UDPG_MGDP_dh_C"/>
    <property type="match status" value="1"/>
</dbReference>
<dbReference type="AlphaFoldDB" id="A0AAU7MTU7"/>
<comment type="similarity">
    <text evidence="2 9">Belongs to the UDP-glucose/GDP-mannose dehydrogenase family.</text>
</comment>
<feature type="binding site" evidence="11">
    <location>
        <position position="211"/>
    </location>
    <ligand>
        <name>substrate</name>
    </ligand>
</feature>
<feature type="binding site" evidence="12">
    <location>
        <position position="86"/>
    </location>
    <ligand>
        <name>NAD(+)</name>
        <dbReference type="ChEBI" id="CHEBI:57540"/>
    </ligand>
</feature>
<feature type="binding site" evidence="12">
    <location>
        <position position="335"/>
    </location>
    <ligand>
        <name>NAD(+)</name>
        <dbReference type="ChEBI" id="CHEBI:57540"/>
    </ligand>
</feature>
<keyword evidence="6 9" id="KW-0520">NAD</keyword>
<evidence type="ECO:0000256" key="8">
    <source>
        <dbReference type="ARBA" id="ARBA00053241"/>
    </source>
</evidence>
<organism evidence="14">
    <name type="scientific">Flagellimonas sp. MMG031</name>
    <dbReference type="NCBI Taxonomy" id="3158549"/>
    <lineage>
        <taxon>Bacteria</taxon>
        <taxon>Pseudomonadati</taxon>
        <taxon>Bacteroidota</taxon>
        <taxon>Flavobacteriia</taxon>
        <taxon>Flavobacteriales</taxon>
        <taxon>Flavobacteriaceae</taxon>
        <taxon>Flagellimonas</taxon>
    </lineage>
</organism>
<dbReference type="EC" id="1.1.1.22" evidence="3 9"/>
<dbReference type="SUPFAM" id="SSF51735">
    <property type="entry name" value="NAD(P)-binding Rossmann-fold domains"/>
    <property type="match status" value="1"/>
</dbReference>
<evidence type="ECO:0000259" key="13">
    <source>
        <dbReference type="SMART" id="SM00984"/>
    </source>
</evidence>
<evidence type="ECO:0000256" key="10">
    <source>
        <dbReference type="PIRSR" id="PIRSR500134-1"/>
    </source>
</evidence>
<feature type="binding site" evidence="12">
    <location>
        <position position="121"/>
    </location>
    <ligand>
        <name>NAD(+)</name>
        <dbReference type="ChEBI" id="CHEBI:57540"/>
    </ligand>
</feature>
<evidence type="ECO:0000256" key="12">
    <source>
        <dbReference type="PIRSR" id="PIRSR500134-3"/>
    </source>
</evidence>
<feature type="binding site" evidence="11">
    <location>
        <position position="328"/>
    </location>
    <ligand>
        <name>substrate</name>
    </ligand>
</feature>
<dbReference type="NCBIfam" id="TIGR03026">
    <property type="entry name" value="NDP-sugDHase"/>
    <property type="match status" value="1"/>
</dbReference>
<comment type="catalytic activity">
    <reaction evidence="7 9">
        <text>UDP-alpha-D-glucose + 2 NAD(+) + H2O = UDP-alpha-D-glucuronate + 2 NADH + 3 H(+)</text>
        <dbReference type="Rhea" id="RHEA:23596"/>
        <dbReference type="ChEBI" id="CHEBI:15377"/>
        <dbReference type="ChEBI" id="CHEBI:15378"/>
        <dbReference type="ChEBI" id="CHEBI:57540"/>
        <dbReference type="ChEBI" id="CHEBI:57945"/>
        <dbReference type="ChEBI" id="CHEBI:58052"/>
        <dbReference type="ChEBI" id="CHEBI:58885"/>
        <dbReference type="EC" id="1.1.1.22"/>
    </reaction>
</comment>
<dbReference type="KEGG" id="fld:ABNE31_09440"/>
<dbReference type="PIRSF" id="PIRSF000124">
    <property type="entry name" value="UDPglc_GDPman_dh"/>
    <property type="match status" value="1"/>
</dbReference>
<comment type="pathway">
    <text evidence="1">Nucleotide-sugar biosynthesis; UDP-alpha-D-glucuronate biosynthesis; UDP-alpha-D-glucuronate from UDP-alpha-D-glucose: step 1/1.</text>
</comment>
<dbReference type="InterPro" id="IPR028357">
    <property type="entry name" value="UDPglc_DH_bac"/>
</dbReference>
<dbReference type="GO" id="GO:0000271">
    <property type="term" value="P:polysaccharide biosynthetic process"/>
    <property type="evidence" value="ECO:0007669"/>
    <property type="project" value="InterPro"/>
</dbReference>
<dbReference type="InterPro" id="IPR036220">
    <property type="entry name" value="UDP-Glc/GDP-Man_DH_C_sf"/>
</dbReference>
<name>A0AAU7MTU7_9FLAO</name>
<dbReference type="InterPro" id="IPR014027">
    <property type="entry name" value="UDP-Glc/GDP-Man_DH_C"/>
</dbReference>
<dbReference type="Pfam" id="PF00984">
    <property type="entry name" value="UDPG_MGDP_dh"/>
    <property type="match status" value="1"/>
</dbReference>
<feature type="binding site" evidence="12">
    <location>
        <position position="158"/>
    </location>
    <ligand>
        <name>NAD(+)</name>
        <dbReference type="ChEBI" id="CHEBI:57540"/>
    </ligand>
</feature>
<dbReference type="InterPro" id="IPR036291">
    <property type="entry name" value="NAD(P)-bd_dom_sf"/>
</dbReference>
<evidence type="ECO:0000256" key="9">
    <source>
        <dbReference type="PIRNR" id="PIRNR000124"/>
    </source>
</evidence>
<reference evidence="14" key="1">
    <citation type="submission" date="2024-05" db="EMBL/GenBank/DDBJ databases">
        <title>Draft Genome Sequences of Flagellimonas sp. MMG031 and Marinobacter sp. MMG032 Isolated from the dinoflagellate Symbiodinium pilosum.</title>
        <authorList>
            <person name="Shikuma N.J."/>
            <person name="Farrell M.V."/>
        </authorList>
    </citation>
    <scope>NUCLEOTIDE SEQUENCE</scope>
    <source>
        <strain evidence="14">MMG031</strain>
    </source>
</reference>
<feature type="binding site" evidence="12">
    <location>
        <position position="35"/>
    </location>
    <ligand>
        <name>NAD(+)</name>
        <dbReference type="ChEBI" id="CHEBI:57540"/>
    </ligand>
</feature>
<comment type="function">
    <text evidence="8">Catalyzes the conversion of UDP-glucose into UDP-glucuronate, one of the precursors of teichuronic acid.</text>
</comment>
<evidence type="ECO:0000313" key="14">
    <source>
        <dbReference type="EMBL" id="XBQ21823.1"/>
    </source>
</evidence>
<feature type="binding site" evidence="12">
    <location>
        <position position="270"/>
    </location>
    <ligand>
        <name>NAD(+)</name>
        <dbReference type="ChEBI" id="CHEBI:57540"/>
    </ligand>
</feature>
<feature type="binding site" evidence="11">
    <location>
        <position position="264"/>
    </location>
    <ligand>
        <name>substrate</name>
    </ligand>
</feature>
<feature type="active site" description="Nucleophile" evidence="10">
    <location>
        <position position="267"/>
    </location>
</feature>
<sequence length="442" mass="49014">MKLTIVGTGYVGLVTGTCFAEMGNTVTCVDIDKGKIENLKNGIVPIYEPGLEPMVVRNVANKTLHFQTQLKECLHDCDMVFIAVGTPMGEDGSADLQYVLQVAKEIGQHMTTPLIVVDKSTVPVGTADKVKSAIAKELANRGENIEFHVVSNPEFLKEGDAISDFMKPDRVVVGTEDKKTAETMRRLYAPFFRSSMDRMLVMDVRSAEMTKYVANAMLATKISFMNEVANICELVGADVNKVRIGIGSDSRIGYSFIYPGSGYGGSCFPKDVKALKKTAEQNGYEAQLLNAVEDVNDRQKFVIADKVINHFGKDLSGKTFAIWGLSFKPGTDDMREAPSIYIIKKLTALGAKIQAYDPKAIHEAKSFYLKDVEGLTYADSKYEALKEADALLLLTEWKEFRSPDFGEMKSTLKEPVIFDGRNQFDAERLENLGFIYYQIGKR</sequence>
<evidence type="ECO:0000256" key="1">
    <source>
        <dbReference type="ARBA" id="ARBA00004701"/>
    </source>
</evidence>
<dbReference type="InterPro" id="IPR008927">
    <property type="entry name" value="6-PGluconate_DH-like_C_sf"/>
</dbReference>
<dbReference type="PANTHER" id="PTHR43750">
    <property type="entry name" value="UDP-GLUCOSE 6-DEHYDROGENASE TUAD"/>
    <property type="match status" value="1"/>
</dbReference>
<dbReference type="Gene3D" id="3.40.50.720">
    <property type="entry name" value="NAD(P)-binding Rossmann-like Domain"/>
    <property type="match status" value="2"/>
</dbReference>